<evidence type="ECO:0000256" key="10">
    <source>
        <dbReference type="SAM" id="MobiDB-lite"/>
    </source>
</evidence>
<comment type="similarity">
    <text evidence="4">Belongs to the HINT family.</text>
</comment>
<feature type="active site" description="Tele-AMP-histidine intermediate" evidence="7">
    <location>
        <position position="144"/>
    </location>
</feature>
<comment type="catalytic activity">
    <reaction evidence="3">
        <text>adenosine 5'-phosphoramidate + H2O = NH4(+) + AMP</text>
        <dbReference type="Rhea" id="RHEA:67916"/>
        <dbReference type="ChEBI" id="CHEBI:15377"/>
        <dbReference type="ChEBI" id="CHEBI:28938"/>
        <dbReference type="ChEBI" id="CHEBI:57890"/>
        <dbReference type="ChEBI" id="CHEBI:456215"/>
    </reaction>
</comment>
<evidence type="ECO:0000256" key="8">
    <source>
        <dbReference type="PIRSR" id="PIRSR601310-3"/>
    </source>
</evidence>
<keyword evidence="13" id="KW-1185">Reference proteome</keyword>
<sequence>MAAAAAAAEVEAEVPVLDPAPAPARREGETEASPAATAAAAGVEFNKKCIFCKIGNKEESVDLLHWDEQFACFRDIRPGAPHHYLVVPRKHIVNCKSLKKEHVSVVQKMVNIGENVLQQSGIDDLADVRLGFHWPPFCTIAHLHLHVLAPASQMRFISRMIYRPNSYWFITVDQLIKKLMSLPDN</sequence>
<evidence type="ECO:0000313" key="12">
    <source>
        <dbReference type="EMBL" id="GCB74258.1"/>
    </source>
</evidence>
<dbReference type="Pfam" id="PF11969">
    <property type="entry name" value="DcpS_C"/>
    <property type="match status" value="1"/>
</dbReference>
<name>A0A401PMC3_SCYTO</name>
<evidence type="ECO:0000256" key="4">
    <source>
        <dbReference type="ARBA" id="ARBA00025764"/>
    </source>
</evidence>
<evidence type="ECO:0000256" key="1">
    <source>
        <dbReference type="ARBA" id="ARBA00022741"/>
    </source>
</evidence>
<keyword evidence="1" id="KW-0547">Nucleotide-binding</keyword>
<dbReference type="Proteomes" id="UP000288216">
    <property type="component" value="Unassembled WGS sequence"/>
</dbReference>
<evidence type="ECO:0000313" key="13">
    <source>
        <dbReference type="Proteomes" id="UP000288216"/>
    </source>
</evidence>
<comment type="caution">
    <text evidence="12">The sequence shown here is derived from an EMBL/GenBank/DDBJ whole genome shotgun (WGS) entry which is preliminary data.</text>
</comment>
<dbReference type="InterPro" id="IPR001310">
    <property type="entry name" value="Histidine_triad_HIT"/>
</dbReference>
<dbReference type="OMA" id="EKKCIFC"/>
<feature type="domain" description="HIT" evidence="11">
    <location>
        <begin position="50"/>
        <end position="162"/>
    </location>
</feature>
<feature type="short sequence motif" description="Histidine triad motif" evidence="8 9">
    <location>
        <begin position="142"/>
        <end position="146"/>
    </location>
</feature>
<dbReference type="SUPFAM" id="SSF54197">
    <property type="entry name" value="HIT-like"/>
    <property type="match status" value="1"/>
</dbReference>
<evidence type="ECO:0000256" key="2">
    <source>
        <dbReference type="ARBA" id="ARBA00022801"/>
    </source>
</evidence>
<dbReference type="GO" id="GO:0000166">
    <property type="term" value="F:nucleotide binding"/>
    <property type="evidence" value="ECO:0007669"/>
    <property type="project" value="UniProtKB-KW"/>
</dbReference>
<evidence type="ECO:0000259" key="11">
    <source>
        <dbReference type="PROSITE" id="PS51084"/>
    </source>
</evidence>
<evidence type="ECO:0000256" key="9">
    <source>
        <dbReference type="PROSITE-ProRule" id="PRU00464"/>
    </source>
</evidence>
<dbReference type="OrthoDB" id="1915375at2759"/>
<feature type="region of interest" description="Disordered" evidence="10">
    <location>
        <begin position="16"/>
        <end position="35"/>
    </location>
</feature>
<dbReference type="PRINTS" id="PR00332">
    <property type="entry name" value="HISTRIAD"/>
</dbReference>
<organism evidence="12 13">
    <name type="scientific">Scyliorhinus torazame</name>
    <name type="common">Cloudy catshark</name>
    <name type="synonym">Catulus torazame</name>
    <dbReference type="NCBI Taxonomy" id="75743"/>
    <lineage>
        <taxon>Eukaryota</taxon>
        <taxon>Metazoa</taxon>
        <taxon>Chordata</taxon>
        <taxon>Craniata</taxon>
        <taxon>Vertebrata</taxon>
        <taxon>Chondrichthyes</taxon>
        <taxon>Elasmobranchii</taxon>
        <taxon>Galeomorphii</taxon>
        <taxon>Galeoidea</taxon>
        <taxon>Carcharhiniformes</taxon>
        <taxon>Scyliorhinidae</taxon>
        <taxon>Scyliorhinus</taxon>
    </lineage>
</organism>
<dbReference type="PANTHER" id="PTHR12486">
    <property type="entry name" value="APRATAXIN-RELATED"/>
    <property type="match status" value="1"/>
</dbReference>
<dbReference type="EMBL" id="BFAA01000900">
    <property type="protein sequence ID" value="GCB74258.1"/>
    <property type="molecule type" value="Genomic_DNA"/>
</dbReference>
<dbReference type="Gene3D" id="3.30.428.10">
    <property type="entry name" value="HIT-like"/>
    <property type="match status" value="1"/>
</dbReference>
<evidence type="ECO:0000256" key="3">
    <source>
        <dbReference type="ARBA" id="ARBA00024472"/>
    </source>
</evidence>
<protein>
    <recommendedName>
        <fullName evidence="5">Adenosine 5'-monophosphoramidase HINT3</fullName>
    </recommendedName>
    <alternativeName>
        <fullName evidence="6">Histidine triad nucleotide-binding protein 3</fullName>
    </alternativeName>
</protein>
<reference evidence="12 13" key="1">
    <citation type="journal article" date="2018" name="Nat. Ecol. Evol.">
        <title>Shark genomes provide insights into elasmobranch evolution and the origin of vertebrates.</title>
        <authorList>
            <person name="Hara Y"/>
            <person name="Yamaguchi K"/>
            <person name="Onimaru K"/>
            <person name="Kadota M"/>
            <person name="Koyanagi M"/>
            <person name="Keeley SD"/>
            <person name="Tatsumi K"/>
            <person name="Tanaka K"/>
            <person name="Motone F"/>
            <person name="Kageyama Y"/>
            <person name="Nozu R"/>
            <person name="Adachi N"/>
            <person name="Nishimura O"/>
            <person name="Nakagawa R"/>
            <person name="Tanegashima C"/>
            <person name="Kiyatake I"/>
            <person name="Matsumoto R"/>
            <person name="Murakumo K"/>
            <person name="Nishida K"/>
            <person name="Terakita A"/>
            <person name="Kuratani S"/>
            <person name="Sato K"/>
            <person name="Hyodo S Kuraku.S."/>
        </authorList>
    </citation>
    <scope>NUCLEOTIDE SEQUENCE [LARGE SCALE GENOMIC DNA]</scope>
</reference>
<evidence type="ECO:0000256" key="7">
    <source>
        <dbReference type="PIRSR" id="PIRSR601310-1"/>
    </source>
</evidence>
<gene>
    <name evidence="12" type="ORF">scyTo_0003347</name>
</gene>
<keyword evidence="2" id="KW-0378">Hydrolase</keyword>
<dbReference type="AlphaFoldDB" id="A0A401PMC3"/>
<accession>A0A401PMC3</accession>
<dbReference type="GO" id="GO:0016787">
    <property type="term" value="F:hydrolase activity"/>
    <property type="evidence" value="ECO:0007669"/>
    <property type="project" value="UniProtKB-KW"/>
</dbReference>
<dbReference type="PROSITE" id="PS51084">
    <property type="entry name" value="HIT_2"/>
    <property type="match status" value="1"/>
</dbReference>
<evidence type="ECO:0000256" key="6">
    <source>
        <dbReference type="ARBA" id="ARBA00042361"/>
    </source>
</evidence>
<evidence type="ECO:0000256" key="5">
    <source>
        <dbReference type="ARBA" id="ARBA00039802"/>
    </source>
</evidence>
<dbReference type="InterPro" id="IPR036265">
    <property type="entry name" value="HIT-like_sf"/>
</dbReference>
<proteinExistence type="inferred from homology"/>
<dbReference type="PANTHER" id="PTHR12486:SF5">
    <property type="entry name" value="ADENOSINE 5'-MONOPHOSPHORAMIDASE HINT3"/>
    <property type="match status" value="1"/>
</dbReference>
<dbReference type="STRING" id="75743.A0A401PMC3"/>
<dbReference type="InterPro" id="IPR011146">
    <property type="entry name" value="HIT-like"/>
</dbReference>